<keyword evidence="5" id="KW-0833">Ubl conjugation pathway</keyword>
<name>A0A9E7HH34_9LILI</name>
<dbReference type="GO" id="GO:0070536">
    <property type="term" value="P:protein K63-linked deubiquitination"/>
    <property type="evidence" value="ECO:0007669"/>
    <property type="project" value="InterPro"/>
</dbReference>
<keyword evidence="6" id="KW-0378">Hydrolase</keyword>
<keyword evidence="9" id="KW-0812">Transmembrane</keyword>
<dbReference type="GO" id="GO:0005768">
    <property type="term" value="C:endosome"/>
    <property type="evidence" value="ECO:0007669"/>
    <property type="project" value="TreeGrafter"/>
</dbReference>
<dbReference type="GO" id="GO:0016020">
    <property type="term" value="C:membrane"/>
    <property type="evidence" value="ECO:0007669"/>
    <property type="project" value="TreeGrafter"/>
</dbReference>
<proteinExistence type="inferred from homology"/>
<keyword evidence="8" id="KW-0482">Metalloprotease</keyword>
<evidence type="ECO:0000256" key="2">
    <source>
        <dbReference type="ARBA" id="ARBA00010981"/>
    </source>
</evidence>
<evidence type="ECO:0000256" key="6">
    <source>
        <dbReference type="ARBA" id="ARBA00022801"/>
    </source>
</evidence>
<keyword evidence="3" id="KW-0645">Protease</keyword>
<keyword evidence="12" id="KW-1185">Reference proteome</keyword>
<dbReference type="CDD" id="cd08066">
    <property type="entry name" value="MPN_AMSH_like"/>
    <property type="match status" value="1"/>
</dbReference>
<dbReference type="SUPFAM" id="SSF102712">
    <property type="entry name" value="JAB1/MPN domain"/>
    <property type="match status" value="1"/>
</dbReference>
<sequence length="536" mass="60831">MEGGRSKGHWDCGDVQPWSGSSWFECGFEDFETETGRNPKMKPSSGVIGISECAKRLDVDNQISLRHYYRIAHNLIRQRLFDALNELEALKPDVQHLLEERNKRNRSQVNRLEQIPQDCSLDDSFEQPSFTRLTLKNNIISQVHRTVVRDGFCSGPIVEGHKLLTNTKEDQFRKLFPRPKEETLSRHSILGPNGLHGPWQPPSVDQGIQYPSNLDLTPIEIPRLKLLNSLFDVVLTVFLMDECLLQPTENKPVAVKENDTLESERSMFEVLSLQENVTRRHEERRRMINLDVSDVNPKMDIIKGLSPPPALAEVQDVVVAAQVSKSSNPQTVSLPNELIRAESPQEVHISTVLLESFMRLAKSNTVRNLETCGVLAGSLKNRKFYVTALIIPKQVATSNSCQTANEEEIFDYQDKQSLFPLGWIHTLVTSGVRSYDAVFLVELMHMLRYVIYIVLATLVLKTLLPEAIAIVMAPKDGSRKYGIFRLTNPGGMSVIRQCPQRGFHPHRQPSDGGRIYDHCSNVYMDPKLNFNVVDLR</sequence>
<dbReference type="GO" id="GO:0006508">
    <property type="term" value="P:proteolysis"/>
    <property type="evidence" value="ECO:0007669"/>
    <property type="project" value="UniProtKB-KW"/>
</dbReference>
<dbReference type="SMART" id="SM00232">
    <property type="entry name" value="JAB_MPN"/>
    <property type="match status" value="1"/>
</dbReference>
<keyword evidence="9" id="KW-1133">Transmembrane helix</keyword>
<dbReference type="GO" id="GO:0061578">
    <property type="term" value="F:K63-linked deubiquitinase activity"/>
    <property type="evidence" value="ECO:0007669"/>
    <property type="project" value="InterPro"/>
</dbReference>
<dbReference type="EMBL" id="CP097510">
    <property type="protein sequence ID" value="URE30024.1"/>
    <property type="molecule type" value="Genomic_DNA"/>
</dbReference>
<evidence type="ECO:0000256" key="5">
    <source>
        <dbReference type="ARBA" id="ARBA00022786"/>
    </source>
</evidence>
<evidence type="ECO:0000256" key="9">
    <source>
        <dbReference type="SAM" id="Phobius"/>
    </source>
</evidence>
<evidence type="ECO:0000256" key="1">
    <source>
        <dbReference type="ARBA" id="ARBA00001947"/>
    </source>
</evidence>
<dbReference type="Gene3D" id="3.40.140.10">
    <property type="entry name" value="Cytidine Deaminase, domain 2"/>
    <property type="match status" value="2"/>
</dbReference>
<dbReference type="PROSITE" id="PS50249">
    <property type="entry name" value="MPN"/>
    <property type="match status" value="1"/>
</dbReference>
<reference evidence="11" key="1">
    <citation type="submission" date="2022-05" db="EMBL/GenBank/DDBJ databases">
        <title>The Musa troglodytarum L. genome provides insights into the mechanism of non-climacteric behaviour and enrichment of carotenoids.</title>
        <authorList>
            <person name="Wang J."/>
        </authorList>
    </citation>
    <scope>NUCLEOTIDE SEQUENCE</scope>
    <source>
        <tissue evidence="11">Leaf</tissue>
    </source>
</reference>
<dbReference type="InterPro" id="IPR044098">
    <property type="entry name" value="STAMBP/STALP-like_MPN"/>
</dbReference>
<feature type="domain" description="MPN" evidence="10">
    <location>
        <begin position="347"/>
        <end position="490"/>
    </location>
</feature>
<keyword evidence="9" id="KW-0472">Membrane</keyword>
<dbReference type="OrthoDB" id="3640at2759"/>
<dbReference type="PANTHER" id="PTHR12947">
    <property type="entry name" value="AMSH-LIKE PROTEASE"/>
    <property type="match status" value="1"/>
</dbReference>
<dbReference type="InterPro" id="IPR037518">
    <property type="entry name" value="MPN"/>
</dbReference>
<evidence type="ECO:0000256" key="3">
    <source>
        <dbReference type="ARBA" id="ARBA00022670"/>
    </source>
</evidence>
<comment type="cofactor">
    <cofactor evidence="1">
        <name>Zn(2+)</name>
        <dbReference type="ChEBI" id="CHEBI:29105"/>
    </cofactor>
</comment>
<keyword evidence="7" id="KW-0862">Zinc</keyword>
<keyword evidence="4" id="KW-0479">Metal-binding</keyword>
<dbReference type="Proteomes" id="UP001055439">
    <property type="component" value="Chromosome 8"/>
</dbReference>
<dbReference type="PANTHER" id="PTHR12947:SF19">
    <property type="entry name" value="AMSH-LIKE UBIQUITIN THIOESTERASE 1"/>
    <property type="match status" value="1"/>
</dbReference>
<evidence type="ECO:0000313" key="12">
    <source>
        <dbReference type="Proteomes" id="UP001055439"/>
    </source>
</evidence>
<evidence type="ECO:0000313" key="11">
    <source>
        <dbReference type="EMBL" id="URE30024.1"/>
    </source>
</evidence>
<evidence type="ECO:0000256" key="4">
    <source>
        <dbReference type="ARBA" id="ARBA00022723"/>
    </source>
</evidence>
<evidence type="ECO:0000256" key="7">
    <source>
        <dbReference type="ARBA" id="ARBA00022833"/>
    </source>
</evidence>
<dbReference type="InterPro" id="IPR000555">
    <property type="entry name" value="JAMM/MPN+_dom"/>
</dbReference>
<feature type="transmembrane region" description="Helical" evidence="9">
    <location>
        <begin position="449"/>
        <end position="473"/>
    </location>
</feature>
<dbReference type="AlphaFoldDB" id="A0A9E7HH34"/>
<evidence type="ECO:0000256" key="8">
    <source>
        <dbReference type="ARBA" id="ARBA00023049"/>
    </source>
</evidence>
<dbReference type="GO" id="GO:0140492">
    <property type="term" value="F:metal-dependent deubiquitinase activity"/>
    <property type="evidence" value="ECO:0007669"/>
    <property type="project" value="InterPro"/>
</dbReference>
<protein>
    <submittedName>
        <fullName evidence="11">AMSH-like ubiquitin thiolesterase</fullName>
    </submittedName>
</protein>
<evidence type="ECO:0000259" key="10">
    <source>
        <dbReference type="PROSITE" id="PS50249"/>
    </source>
</evidence>
<accession>A0A9E7HH34</accession>
<dbReference type="Pfam" id="PF01398">
    <property type="entry name" value="JAB"/>
    <property type="match status" value="1"/>
</dbReference>
<gene>
    <name evidence="11" type="ORF">MUK42_15627</name>
</gene>
<dbReference type="GO" id="GO:0046872">
    <property type="term" value="F:metal ion binding"/>
    <property type="evidence" value="ECO:0007669"/>
    <property type="project" value="UniProtKB-KW"/>
</dbReference>
<organism evidence="11 12">
    <name type="scientific">Musa troglodytarum</name>
    <name type="common">fe'i banana</name>
    <dbReference type="NCBI Taxonomy" id="320322"/>
    <lineage>
        <taxon>Eukaryota</taxon>
        <taxon>Viridiplantae</taxon>
        <taxon>Streptophyta</taxon>
        <taxon>Embryophyta</taxon>
        <taxon>Tracheophyta</taxon>
        <taxon>Spermatophyta</taxon>
        <taxon>Magnoliopsida</taxon>
        <taxon>Liliopsida</taxon>
        <taxon>Zingiberales</taxon>
        <taxon>Musaceae</taxon>
        <taxon>Musa</taxon>
    </lineage>
</organism>
<comment type="similarity">
    <text evidence="2">Belongs to the peptidase M67C family.</text>
</comment>
<dbReference type="GO" id="GO:0071108">
    <property type="term" value="P:protein K48-linked deubiquitination"/>
    <property type="evidence" value="ECO:0007669"/>
    <property type="project" value="TreeGrafter"/>
</dbReference>